<dbReference type="EMBL" id="QSBY01000010">
    <property type="protein sequence ID" value="RHW68861.1"/>
    <property type="molecule type" value="Genomic_DNA"/>
</dbReference>
<dbReference type="AlphaFoldDB" id="A0A3L6KZJ0"/>
<reference evidence="2" key="1">
    <citation type="submission" date="2018-09" db="EMBL/GenBank/DDBJ databases">
        <title>whole genome sequence of T. equiperdum IVM-t1 strain.</title>
        <authorList>
            <person name="Suganuma K."/>
        </authorList>
    </citation>
    <scope>NUCLEOTIDE SEQUENCE [LARGE SCALE GENOMIC DNA]</scope>
    <source>
        <strain evidence="2">IVM-t1</strain>
    </source>
</reference>
<gene>
    <name evidence="2" type="ORF">DPX39_100045500</name>
</gene>
<feature type="region of interest" description="Disordered" evidence="1">
    <location>
        <begin position="186"/>
        <end position="212"/>
    </location>
</feature>
<evidence type="ECO:0000313" key="2">
    <source>
        <dbReference type="EMBL" id="RHW68861.1"/>
    </source>
</evidence>
<feature type="region of interest" description="Disordered" evidence="1">
    <location>
        <begin position="68"/>
        <end position="94"/>
    </location>
</feature>
<feature type="compositionally biased region" description="Basic and acidic residues" evidence="1">
    <location>
        <begin position="69"/>
        <end position="87"/>
    </location>
</feature>
<name>A0A3L6KZJ0_9TRYP</name>
<accession>A0A3L6KZJ0</accession>
<proteinExistence type="predicted"/>
<dbReference type="Proteomes" id="UP000266743">
    <property type="component" value="Chromosome 10"/>
</dbReference>
<evidence type="ECO:0000256" key="1">
    <source>
        <dbReference type="SAM" id="MobiDB-lite"/>
    </source>
</evidence>
<protein>
    <submittedName>
        <fullName evidence="2">Uncharacterized protein</fullName>
    </submittedName>
</protein>
<organism evidence="2">
    <name type="scientific">Trypanosoma brucei equiperdum</name>
    <dbReference type="NCBI Taxonomy" id="630700"/>
    <lineage>
        <taxon>Eukaryota</taxon>
        <taxon>Discoba</taxon>
        <taxon>Euglenozoa</taxon>
        <taxon>Kinetoplastea</taxon>
        <taxon>Metakinetoplastina</taxon>
        <taxon>Trypanosomatida</taxon>
        <taxon>Trypanosomatidae</taxon>
        <taxon>Trypanosoma</taxon>
    </lineage>
</organism>
<sequence length="498" mass="52955">MALSFPSSSKPHACASLRKVFEQAPGAPRRPYLPKGSRTHISLTAAPPLEVEGLRELGVARLVRSYGDINKDERNNEDQKGSSEGKPGDPSPREYQLPVVLTGLIAADGDIGTCLTRRTVYDGDDLLWRSPALPSGQRICCVELCRESRSLMVQQGNHVALFPTPRLYTADVVGNVYVTTLPASSVGETNKAEPPAKRRRVDNQSSGGVDEHPFWEPVVAASTSGAEAYGARGWCGLTPLADDQVVCCREFFFDLRLLDARNCGAVIRQYGTLHAPTGMATCGGIFPHGVVVAEGPVASVYDTRCSGAVMTKQTEAMSGGQRSVPLVSSRFTDATTRVADVCATCNEFEVAIAVGRAVCVHDIRKWTRVSITTSVLKYDIGSIAPFACGKGVVAAGIDAEVRLVLLTEKLNGASSTTGTVVHGEGNCCGGNGFKKEVDVDVNGGAAVKSDELTSVTSFRNRIDSVVSCRSTWQGGWVPSVDASCATGISADHEFFMAF</sequence>
<comment type="caution">
    <text evidence="2">The sequence shown here is derived from an EMBL/GenBank/DDBJ whole genome shotgun (WGS) entry which is preliminary data.</text>
</comment>